<keyword evidence="2" id="KW-1185">Reference proteome</keyword>
<organism evidence="1 2">
    <name type="scientific">Ooceraea biroi</name>
    <name type="common">Clonal raider ant</name>
    <name type="synonym">Cerapachys biroi</name>
    <dbReference type="NCBI Taxonomy" id="2015173"/>
    <lineage>
        <taxon>Eukaryota</taxon>
        <taxon>Metazoa</taxon>
        <taxon>Ecdysozoa</taxon>
        <taxon>Arthropoda</taxon>
        <taxon>Hexapoda</taxon>
        <taxon>Insecta</taxon>
        <taxon>Pterygota</taxon>
        <taxon>Neoptera</taxon>
        <taxon>Endopterygota</taxon>
        <taxon>Hymenoptera</taxon>
        <taxon>Apocrita</taxon>
        <taxon>Aculeata</taxon>
        <taxon>Formicoidea</taxon>
        <taxon>Formicidae</taxon>
        <taxon>Dorylinae</taxon>
        <taxon>Ooceraea</taxon>
    </lineage>
</organism>
<evidence type="ECO:0000313" key="1">
    <source>
        <dbReference type="EMBL" id="EZA46865.1"/>
    </source>
</evidence>
<proteinExistence type="predicted"/>
<dbReference type="EMBL" id="KK108134">
    <property type="protein sequence ID" value="EZA46865.1"/>
    <property type="molecule type" value="Genomic_DNA"/>
</dbReference>
<accession>A0A026VT71</accession>
<name>A0A026VT71_OOCBI</name>
<evidence type="ECO:0000313" key="2">
    <source>
        <dbReference type="Proteomes" id="UP000053097"/>
    </source>
</evidence>
<reference evidence="1 2" key="1">
    <citation type="journal article" date="2014" name="Curr. Biol.">
        <title>The genome of the clonal raider ant Cerapachys biroi.</title>
        <authorList>
            <person name="Oxley P.R."/>
            <person name="Ji L."/>
            <person name="Fetter-Pruneda I."/>
            <person name="McKenzie S.K."/>
            <person name="Li C."/>
            <person name="Hu H."/>
            <person name="Zhang G."/>
            <person name="Kronauer D.J."/>
        </authorList>
    </citation>
    <scope>NUCLEOTIDE SEQUENCE [LARGE SCALE GENOMIC DNA]</scope>
</reference>
<protein>
    <submittedName>
        <fullName evidence="1">Uncharacterized protein</fullName>
    </submittedName>
</protein>
<dbReference type="AlphaFoldDB" id="A0A026VT71"/>
<dbReference type="Proteomes" id="UP000053097">
    <property type="component" value="Unassembled WGS sequence"/>
</dbReference>
<sequence length="132" mass="15053">MVTGFLKTKSSNSITFVHASFAWFTTKLSLNNTQLEYILSEINKIEMNGHVVPRKLTREEKQARYDYCTHIINKCGINPGFLDRLVGCKLWVFKSEMTSSTPGTSRQEEQVAAFYPKKKEYSCSFYGDAGFA</sequence>
<gene>
    <name evidence="1" type="ORF">X777_01090</name>
</gene>